<dbReference type="GeneID" id="113214530"/>
<keyword evidence="2" id="KW-0472">Membrane</keyword>
<evidence type="ECO:0000313" key="6">
    <source>
        <dbReference type="RefSeq" id="XP_052130307.1"/>
    </source>
</evidence>
<feature type="region of interest" description="Disordered" evidence="1">
    <location>
        <begin position="175"/>
        <end position="216"/>
    </location>
</feature>
<dbReference type="InterPro" id="IPR019176">
    <property type="entry name" value="Cytochrome_B561-rel"/>
</dbReference>
<dbReference type="PANTHER" id="PTHR21780:SF0">
    <property type="entry name" value="TRANSMEMBRANE PROTEIN 209"/>
    <property type="match status" value="1"/>
</dbReference>
<dbReference type="RefSeq" id="XP_052130307.1">
    <property type="nucleotide sequence ID" value="XM_052274347.1"/>
</dbReference>
<keyword evidence="3" id="KW-1185">Reference proteome</keyword>
<dbReference type="Pfam" id="PF09786">
    <property type="entry name" value="CytochromB561_N"/>
    <property type="match status" value="1"/>
</dbReference>
<dbReference type="RefSeq" id="XP_052130306.1">
    <property type="nucleotide sequence ID" value="XM_052274346.1"/>
</dbReference>
<evidence type="ECO:0000313" key="3">
    <source>
        <dbReference type="Proteomes" id="UP000504606"/>
    </source>
</evidence>
<dbReference type="Proteomes" id="UP000504606">
    <property type="component" value="Unplaced"/>
</dbReference>
<name>A0A6J1TDA6_FRAOC</name>
<feature type="transmembrane region" description="Helical" evidence="2">
    <location>
        <begin position="60"/>
        <end position="82"/>
    </location>
</feature>
<feature type="compositionally biased region" description="Polar residues" evidence="1">
    <location>
        <begin position="194"/>
        <end position="212"/>
    </location>
</feature>
<evidence type="ECO:0000256" key="1">
    <source>
        <dbReference type="SAM" id="MobiDB-lite"/>
    </source>
</evidence>
<dbReference type="RefSeq" id="XP_026289695.1">
    <property type="nucleotide sequence ID" value="XM_026433910.2"/>
</dbReference>
<keyword evidence="2" id="KW-1133">Transmembrane helix</keyword>
<feature type="compositionally biased region" description="Low complexity" evidence="1">
    <location>
        <begin position="276"/>
        <end position="285"/>
    </location>
</feature>
<gene>
    <name evidence="4 5 6" type="primary">LOC113214530</name>
</gene>
<keyword evidence="2 4" id="KW-0812">Transmembrane</keyword>
<reference evidence="4 5" key="1">
    <citation type="submission" date="2025-04" db="UniProtKB">
        <authorList>
            <consortium name="RefSeq"/>
        </authorList>
    </citation>
    <scope>IDENTIFICATION</scope>
    <source>
        <tissue evidence="4 5">Whole organism</tissue>
    </source>
</reference>
<dbReference type="KEGG" id="foc:113214530"/>
<evidence type="ECO:0000256" key="2">
    <source>
        <dbReference type="SAM" id="Phobius"/>
    </source>
</evidence>
<protein>
    <submittedName>
        <fullName evidence="4 5">Transmembrane protein 209</fullName>
    </submittedName>
</protein>
<dbReference type="PANTHER" id="PTHR21780">
    <property type="entry name" value="TRANSMEMBRANE PROTEIN 209"/>
    <property type="match status" value="1"/>
</dbReference>
<dbReference type="GO" id="GO:0016020">
    <property type="term" value="C:membrane"/>
    <property type="evidence" value="ECO:0007669"/>
    <property type="project" value="TreeGrafter"/>
</dbReference>
<dbReference type="OrthoDB" id="509821at2759"/>
<sequence length="546" mass="60801">MALEPTTPVLERTIQLTGDVKKARSSLLWGCFNSVIFSILLLDIVYTCPRYSYYTQVGEYIIASILFLNALYHFGCYIWTVFSIEPLTVTPRQQKLLGIKQNDPYIKFKAALSPTPVKGTSAVQEAITPMNMTALSWMSNSVLSPSAGSPLNDSTMSSQNYSVSSSSWMYQAGSPASMSLSPDTSRDGLRNRQVKTSPNRSYTSHLPTTPSSEFIGDEDSLSQYLRDFDSHEKSSAHAASIEQPTNLLSSFWSHPASRTAGEVSPLLRRCTYQLASHSSTQSPSSPGATNDDTSSPSALYHSQEAWRRFKINPSILTQWNANLRMWISQTILERLEKEIDAVDAALGRQSISDVRVGQVGLERLRKTARTLTVVQNIPTLPNLVPFLELSPHQEYIVSRIRELAKGGCMSEFRWNSGGSFNGKRWDENLPTDAMLVMHLLATYLDSQLLPLPQNPDGRPFSTQHFFKSPDKPPKAKNTLAIHQTSLHPPHYVLVLGEETLDVTKGRNNLFHTVLLFLHIVKTQEHGMLGRVNLGPSGVNVLWVINC</sequence>
<organism evidence="3 4">
    <name type="scientific">Frankliniella occidentalis</name>
    <name type="common">Western flower thrips</name>
    <name type="synonym">Euthrips occidentalis</name>
    <dbReference type="NCBI Taxonomy" id="133901"/>
    <lineage>
        <taxon>Eukaryota</taxon>
        <taxon>Metazoa</taxon>
        <taxon>Ecdysozoa</taxon>
        <taxon>Arthropoda</taxon>
        <taxon>Hexapoda</taxon>
        <taxon>Insecta</taxon>
        <taxon>Pterygota</taxon>
        <taxon>Neoptera</taxon>
        <taxon>Paraneoptera</taxon>
        <taxon>Thysanoptera</taxon>
        <taxon>Terebrantia</taxon>
        <taxon>Thripoidea</taxon>
        <taxon>Thripidae</taxon>
        <taxon>Frankliniella</taxon>
    </lineage>
</organism>
<feature type="compositionally biased region" description="Polar residues" evidence="1">
    <location>
        <begin position="286"/>
        <end position="297"/>
    </location>
</feature>
<evidence type="ECO:0000313" key="4">
    <source>
        <dbReference type="RefSeq" id="XP_026289695.1"/>
    </source>
</evidence>
<evidence type="ECO:0000313" key="5">
    <source>
        <dbReference type="RefSeq" id="XP_052130306.1"/>
    </source>
</evidence>
<accession>A0A6J1TDA6</accession>
<feature type="transmembrane region" description="Helical" evidence="2">
    <location>
        <begin position="27"/>
        <end position="48"/>
    </location>
</feature>
<proteinExistence type="predicted"/>
<dbReference type="AlphaFoldDB" id="A0A6J1TDA6"/>
<feature type="region of interest" description="Disordered" evidence="1">
    <location>
        <begin position="275"/>
        <end position="297"/>
    </location>
</feature>